<accession>A0ABU9PTA5</accession>
<dbReference type="EMBL" id="JBANDC010000004">
    <property type="protein sequence ID" value="MEM4987237.1"/>
    <property type="molecule type" value="Genomic_DNA"/>
</dbReference>
<evidence type="ECO:0000313" key="1">
    <source>
        <dbReference type="EMBL" id="MEM4987237.1"/>
    </source>
</evidence>
<evidence type="ECO:0008006" key="3">
    <source>
        <dbReference type="Google" id="ProtNLM"/>
    </source>
</evidence>
<gene>
    <name evidence="1" type="ORF">V8G57_07520</name>
</gene>
<proteinExistence type="predicted"/>
<evidence type="ECO:0000313" key="2">
    <source>
        <dbReference type="Proteomes" id="UP001495910"/>
    </source>
</evidence>
<dbReference type="RefSeq" id="WP_342828856.1">
    <property type="nucleotide sequence ID" value="NZ_JBANDC010000004.1"/>
</dbReference>
<dbReference type="Proteomes" id="UP001495910">
    <property type="component" value="Unassembled WGS sequence"/>
</dbReference>
<organism evidence="1 2">
    <name type="scientific">Collimonas rhizosphaerae</name>
    <dbReference type="NCBI Taxonomy" id="3126357"/>
    <lineage>
        <taxon>Bacteria</taxon>
        <taxon>Pseudomonadati</taxon>
        <taxon>Pseudomonadota</taxon>
        <taxon>Betaproteobacteria</taxon>
        <taxon>Burkholderiales</taxon>
        <taxon>Oxalobacteraceae</taxon>
        <taxon>Collimonas</taxon>
    </lineage>
</organism>
<protein>
    <recommendedName>
        <fullName evidence="3">AAA domain-containing protein</fullName>
    </recommendedName>
</protein>
<name>A0ABU9PTA5_9BURK</name>
<keyword evidence="2" id="KW-1185">Reference proteome</keyword>
<comment type="caution">
    <text evidence="1">The sequence shown here is derived from an EMBL/GenBank/DDBJ whole genome shotgun (WGS) entry which is preliminary data.</text>
</comment>
<reference evidence="1 2" key="1">
    <citation type="submission" date="2024-02" db="EMBL/GenBank/DDBJ databases">
        <title>Draft genome sequence of Collimonas sp. strain H4R21, an effective mineral-weathering bacterial strain isolated from the beech rhizosphere.</title>
        <authorList>
            <person name="Morin E."/>
            <person name="Uroz S."/>
            <person name="Leveau J.H.J."/>
            <person name="Kumar R."/>
            <person name="Rey M.W."/>
            <person name="Pham J."/>
        </authorList>
    </citation>
    <scope>NUCLEOTIDE SEQUENCE [LARGE SCALE GENOMIC DNA]</scope>
    <source>
        <strain evidence="1 2">H4R21</strain>
    </source>
</reference>
<sequence length="564" mass="61956">MPKSFPLAEGYQELRLRFTSQEDEYEVRRGLIGGSAAVYRRSLGAVDEQAFESLEQDIGELLVELSGAGGKQILRSSSDRGPVTGDDVRHWSLLSQTAILSEDPTSGAGFGVPKRVASFNLFLSGTDDAAVQLRKSSAEVERIKGQLSSAEDALRRVQAGLQPDTNRDDVADALERVDEVLAAMTSQYDARATKLRELRKEIADNTDKLTVTSNERNHSGSMVGRFEMLEQKYSNDLERLGATNEGVAFFQELPNVDCPLCGTPTETQVDPNDLRPGAPNRYREAIAAEAEKIRNLRYGLLAALEREQRRFSELKQSVEGLTNCLSVLQNRESVIVNGARIEFSADPKSLAVRRSELSAQLAIFDEMERLAAEIERLKKSKVRPKIQVNRDGGTAGRAVADLSLVLLEAWGFADIENIALDAEQCDLLINDRPRLSYGAGRRALYLAALTIALMEHALGQGYPHLGVVVIDSPLKAYADPNSEELKDIPLTTVTERFYQWLSEWTGLGQVVVLENEKIRSETASVLEPVEFTGLPGVGRAGFYPTRTLQLPLEANGDTAGDSVT</sequence>